<dbReference type="OrthoDB" id="10668351at2759"/>
<dbReference type="VEuPathDB" id="FungiDB:MAPG_05506"/>
<sequence>MDASDPPGTGLWEETIGSSSDGYSFFDLDSFINLDRSTTTTDSMSTDDIEHRNMFRLSIDGNSSNSNSNSNMANHDNDTDTSPPTSYGSDEQTVIVCVPPVGDAVDLDEDAHLDTFGNKAAGATAQQQQQQQQRFYQQKQVEPQLELLHRRRHLSSPASRSLEVAASVSDSEILRLEDLSVCSPRRPVAAAHVVPASAPGLAARLAHKSPARAAPP</sequence>
<feature type="region of interest" description="Disordered" evidence="1">
    <location>
        <begin position="1"/>
        <end position="22"/>
    </location>
</feature>
<dbReference type="AlphaFoldDB" id="A0A0H2UAH1"/>
<evidence type="ECO:0000313" key="2">
    <source>
        <dbReference type="EMBL" id="KLU86494.1"/>
    </source>
</evidence>
<protein>
    <submittedName>
        <fullName evidence="2">Uncharacterized protein</fullName>
    </submittedName>
</protein>
<accession>A0A0H2UAH1</accession>
<feature type="compositionally biased region" description="Low complexity" evidence="1">
    <location>
        <begin position="62"/>
        <end position="71"/>
    </location>
</feature>
<dbReference type="EMBL" id="GL876969">
    <property type="protein sequence ID" value="KLU86494.1"/>
    <property type="molecule type" value="Genomic_DNA"/>
</dbReference>
<evidence type="ECO:0000256" key="1">
    <source>
        <dbReference type="SAM" id="MobiDB-lite"/>
    </source>
</evidence>
<name>A0A0H2UAH1_MAGP6</name>
<proteinExistence type="predicted"/>
<reference evidence="2" key="1">
    <citation type="submission" date="2010-05" db="EMBL/GenBank/DDBJ databases">
        <title>The Genome Sequence of Magnaporthe poae strain ATCC 64411.</title>
        <authorList>
            <consortium name="The Broad Institute Genome Sequencing Platform"/>
            <consortium name="Broad Institute Genome Sequencing Center for Infectious Disease"/>
            <person name="Ma L.-J."/>
            <person name="Dead R."/>
            <person name="Young S."/>
            <person name="Zeng Q."/>
            <person name="Koehrsen M."/>
            <person name="Alvarado L."/>
            <person name="Berlin A."/>
            <person name="Chapman S.B."/>
            <person name="Chen Z."/>
            <person name="Freedman E."/>
            <person name="Gellesch M."/>
            <person name="Goldberg J."/>
            <person name="Griggs A."/>
            <person name="Gujja S."/>
            <person name="Heilman E.R."/>
            <person name="Heiman D."/>
            <person name="Hepburn T."/>
            <person name="Howarth C."/>
            <person name="Jen D."/>
            <person name="Larson L."/>
            <person name="Mehta T."/>
            <person name="Neiman D."/>
            <person name="Pearson M."/>
            <person name="Roberts A."/>
            <person name="Saif S."/>
            <person name="Shea T."/>
            <person name="Shenoy N."/>
            <person name="Sisk P."/>
            <person name="Stolte C."/>
            <person name="Sykes S."/>
            <person name="Walk T."/>
            <person name="White J."/>
            <person name="Yandava C."/>
            <person name="Haas B."/>
            <person name="Nusbaum C."/>
            <person name="Birren B."/>
        </authorList>
    </citation>
    <scope>NUCLEOTIDE SEQUENCE</scope>
    <source>
        <strain evidence="2">ATCC 64411</strain>
    </source>
</reference>
<feature type="non-terminal residue" evidence="2">
    <location>
        <position position="216"/>
    </location>
</feature>
<feature type="compositionally biased region" description="Polar residues" evidence="1">
    <location>
        <begin position="80"/>
        <end position="90"/>
    </location>
</feature>
<reference evidence="2" key="2">
    <citation type="submission" date="2011-03" db="EMBL/GenBank/DDBJ databases">
        <title>Annotation of Magnaporthe poae ATCC 64411.</title>
        <authorList>
            <person name="Ma L.-J."/>
            <person name="Dead R."/>
            <person name="Young S.K."/>
            <person name="Zeng Q."/>
            <person name="Gargeya S."/>
            <person name="Fitzgerald M."/>
            <person name="Haas B."/>
            <person name="Abouelleil A."/>
            <person name="Alvarado L."/>
            <person name="Arachchi H.M."/>
            <person name="Berlin A."/>
            <person name="Brown A."/>
            <person name="Chapman S.B."/>
            <person name="Chen Z."/>
            <person name="Dunbar C."/>
            <person name="Freedman E."/>
            <person name="Gearin G."/>
            <person name="Gellesch M."/>
            <person name="Goldberg J."/>
            <person name="Griggs A."/>
            <person name="Gujja S."/>
            <person name="Heiman D."/>
            <person name="Howarth C."/>
            <person name="Larson L."/>
            <person name="Lui A."/>
            <person name="MacDonald P.J.P."/>
            <person name="Mehta T."/>
            <person name="Montmayeur A."/>
            <person name="Murphy C."/>
            <person name="Neiman D."/>
            <person name="Pearson M."/>
            <person name="Priest M."/>
            <person name="Roberts A."/>
            <person name="Saif S."/>
            <person name="Shea T."/>
            <person name="Shenoy N."/>
            <person name="Sisk P."/>
            <person name="Stolte C."/>
            <person name="Sykes S."/>
            <person name="Yandava C."/>
            <person name="Wortman J."/>
            <person name="Nusbaum C."/>
            <person name="Birren B."/>
        </authorList>
    </citation>
    <scope>NUCLEOTIDE SEQUENCE</scope>
    <source>
        <strain evidence="2">ATCC 64411</strain>
    </source>
</reference>
<gene>
    <name evidence="2" type="ORF">MAPG_05506</name>
</gene>
<feature type="region of interest" description="Disordered" evidence="1">
    <location>
        <begin position="58"/>
        <end position="90"/>
    </location>
</feature>
<organism evidence="2">
    <name type="scientific">Magnaporthiopsis poae (strain ATCC 64411 / 73-15)</name>
    <name type="common">Kentucky bluegrass fungus</name>
    <name type="synonym">Magnaporthe poae</name>
    <dbReference type="NCBI Taxonomy" id="644358"/>
    <lineage>
        <taxon>Eukaryota</taxon>
        <taxon>Fungi</taxon>
        <taxon>Dikarya</taxon>
        <taxon>Ascomycota</taxon>
        <taxon>Pezizomycotina</taxon>
        <taxon>Sordariomycetes</taxon>
        <taxon>Sordariomycetidae</taxon>
        <taxon>Magnaporthales</taxon>
        <taxon>Magnaporthaceae</taxon>
        <taxon>Magnaporthiopsis</taxon>
    </lineage>
</organism>